<gene>
    <name evidence="1" type="ORF">KIN20_009406</name>
</gene>
<evidence type="ECO:0000313" key="2">
    <source>
        <dbReference type="Proteomes" id="UP001196413"/>
    </source>
</evidence>
<dbReference type="AlphaFoldDB" id="A0AAD5MXR5"/>
<dbReference type="Proteomes" id="UP001196413">
    <property type="component" value="Unassembled WGS sequence"/>
</dbReference>
<keyword evidence="2" id="KW-1185">Reference proteome</keyword>
<dbReference type="EMBL" id="JAHQIW010001561">
    <property type="protein sequence ID" value="KAJ1352904.1"/>
    <property type="molecule type" value="Genomic_DNA"/>
</dbReference>
<proteinExistence type="predicted"/>
<reference evidence="1" key="1">
    <citation type="submission" date="2021-06" db="EMBL/GenBank/DDBJ databases">
        <title>Parelaphostrongylus tenuis whole genome reference sequence.</title>
        <authorList>
            <person name="Garwood T.J."/>
            <person name="Larsen P.A."/>
            <person name="Fountain-Jones N.M."/>
            <person name="Garbe J.R."/>
            <person name="Macchietto M.G."/>
            <person name="Kania S.A."/>
            <person name="Gerhold R.W."/>
            <person name="Richards J.E."/>
            <person name="Wolf T.M."/>
        </authorList>
    </citation>
    <scope>NUCLEOTIDE SEQUENCE</scope>
    <source>
        <strain evidence="1">MNPRO001-30</strain>
        <tissue evidence="1">Meninges</tissue>
    </source>
</reference>
<accession>A0AAD5MXR5</accession>
<name>A0AAD5MXR5_PARTN</name>
<comment type="caution">
    <text evidence="1">The sequence shown here is derived from an EMBL/GenBank/DDBJ whole genome shotgun (WGS) entry which is preliminary data.</text>
</comment>
<organism evidence="1 2">
    <name type="scientific">Parelaphostrongylus tenuis</name>
    <name type="common">Meningeal worm</name>
    <dbReference type="NCBI Taxonomy" id="148309"/>
    <lineage>
        <taxon>Eukaryota</taxon>
        <taxon>Metazoa</taxon>
        <taxon>Ecdysozoa</taxon>
        <taxon>Nematoda</taxon>
        <taxon>Chromadorea</taxon>
        <taxon>Rhabditida</taxon>
        <taxon>Rhabditina</taxon>
        <taxon>Rhabditomorpha</taxon>
        <taxon>Strongyloidea</taxon>
        <taxon>Metastrongylidae</taxon>
        <taxon>Parelaphostrongylus</taxon>
    </lineage>
</organism>
<sequence length="111" mass="12622">MDLDCINMIEADHHHGRHLCKRETNENYAGARTTSEDGPSKYRNSLYGKIGAKMRISNGWLSYYGDLLVRVPCHFTEYGQQHQGVTWQKNEAAWAAFGSLKEATDQITDSK</sequence>
<protein>
    <submittedName>
        <fullName evidence="1">Uncharacterized protein</fullName>
    </submittedName>
</protein>
<evidence type="ECO:0000313" key="1">
    <source>
        <dbReference type="EMBL" id="KAJ1352904.1"/>
    </source>
</evidence>